<gene>
    <name evidence="12" type="ORF">BDZ90DRAFT_217857</name>
</gene>
<dbReference type="InterPro" id="IPR036322">
    <property type="entry name" value="WD40_repeat_dom_sf"/>
</dbReference>
<keyword evidence="2" id="KW-0597">Phosphoprotein</keyword>
<evidence type="ECO:0000256" key="2">
    <source>
        <dbReference type="ARBA" id="ARBA00022553"/>
    </source>
</evidence>
<evidence type="ECO:0000256" key="1">
    <source>
        <dbReference type="ARBA" id="ARBA00009482"/>
    </source>
</evidence>
<evidence type="ECO:0000256" key="4">
    <source>
        <dbReference type="ARBA" id="ARBA00022737"/>
    </source>
</evidence>
<feature type="compositionally biased region" description="Basic and acidic residues" evidence="10">
    <location>
        <begin position="531"/>
        <end position="547"/>
    </location>
</feature>
<organism evidence="12 13">
    <name type="scientific">Jaminaea rosea</name>
    <dbReference type="NCBI Taxonomy" id="1569628"/>
    <lineage>
        <taxon>Eukaryota</taxon>
        <taxon>Fungi</taxon>
        <taxon>Dikarya</taxon>
        <taxon>Basidiomycota</taxon>
        <taxon>Ustilaginomycotina</taxon>
        <taxon>Exobasidiomycetes</taxon>
        <taxon>Microstromatales</taxon>
        <taxon>Microstromatales incertae sedis</taxon>
        <taxon>Jaminaea</taxon>
    </lineage>
</organism>
<dbReference type="Proteomes" id="UP000245884">
    <property type="component" value="Unassembled WGS sequence"/>
</dbReference>
<comment type="similarity">
    <text evidence="1 9">Belongs to the WD repeat coronin family.</text>
</comment>
<feature type="compositionally biased region" description="Polar residues" evidence="10">
    <location>
        <begin position="493"/>
        <end position="502"/>
    </location>
</feature>
<reference evidence="12 13" key="1">
    <citation type="journal article" date="2018" name="Mol. Biol. Evol.">
        <title>Broad Genomic Sampling Reveals a Smut Pathogenic Ancestry of the Fungal Clade Ustilaginomycotina.</title>
        <authorList>
            <person name="Kijpornyongpan T."/>
            <person name="Mondo S.J."/>
            <person name="Barry K."/>
            <person name="Sandor L."/>
            <person name="Lee J."/>
            <person name="Lipzen A."/>
            <person name="Pangilinan J."/>
            <person name="LaButti K."/>
            <person name="Hainaut M."/>
            <person name="Henrissat B."/>
            <person name="Grigoriev I.V."/>
            <person name="Spatafora J.W."/>
            <person name="Aime M.C."/>
        </authorList>
    </citation>
    <scope>NUCLEOTIDE SEQUENCE [LARGE SCALE GENOMIC DNA]</scope>
    <source>
        <strain evidence="12 13">MCA 5214</strain>
    </source>
</reference>
<dbReference type="PANTHER" id="PTHR10856:SF0">
    <property type="entry name" value="CORONIN"/>
    <property type="match status" value="1"/>
</dbReference>
<evidence type="ECO:0000256" key="10">
    <source>
        <dbReference type="SAM" id="MobiDB-lite"/>
    </source>
</evidence>
<dbReference type="InterPro" id="IPR015943">
    <property type="entry name" value="WD40/YVTN_repeat-like_dom_sf"/>
</dbReference>
<dbReference type="GO" id="GO:0051015">
    <property type="term" value="F:actin filament binding"/>
    <property type="evidence" value="ECO:0007669"/>
    <property type="project" value="TreeGrafter"/>
</dbReference>
<feature type="compositionally biased region" description="Low complexity" evidence="10">
    <location>
        <begin position="418"/>
        <end position="475"/>
    </location>
</feature>
<dbReference type="Pfam" id="PF08953">
    <property type="entry name" value="DUF1899"/>
    <property type="match status" value="1"/>
</dbReference>
<dbReference type="PROSITE" id="PS50294">
    <property type="entry name" value="WD_REPEATS_REGION"/>
    <property type="match status" value="1"/>
</dbReference>
<dbReference type="InterPro" id="IPR015048">
    <property type="entry name" value="DUF1899"/>
</dbReference>
<keyword evidence="6" id="KW-0009">Actin-binding</keyword>
<sequence>MSRFVRPSKYRHVYGSPAKPEASYLGVKASQNAWDTNLLAANKQYLSLNWQAGGGGAFAIIPTSRVGKLPDVYPLCRGHTATVLDTAFSPFDDSVVVSGADDGNLGIWKVEDSIFDVLDMSAKELESHGGVKDMQPRAKIDASGRKVGQVMFHPTASNVVAAAGGDHVIKLFDIESQKEHSALSGFTDSIQSIDFDWTGSTLAASCRDRKLRIFDPRAGGQAVQVADSHPGIKGSRVIWCGSTNRLATTGFSKTSDRQLWVWDSGNIKTPIKQTLIDTSSGVMMPFWSDNSIIFLAGKGDGNVRYYELDSDELHYLSEYKSTDPQRGMAFLPRRDLNADENEIARAYKLTNNMIQPISFICPRRADSFQADIFPPAPSSKPALTSQEFFAGKTALPNLISLQDGSGVSSKAALPAASATSSAPAPSPAVAPASTTSSAPSATPTATRATPASSAPAPVAAAAASPAPTPAPTKATDPLPEPTRAAKNGAESAPKTTAPASVTSGIGDLASELQRLLADSAARDARLRELEIENEKLKTEHHRLREDQNGGNGTAAPSGGDKNFSADRFFETQSAPSNLSDFGDKARQFVDRHAKEGRKVVLVTVNSKDGRVVDEMSFAP</sequence>
<dbReference type="Pfam" id="PF00400">
    <property type="entry name" value="WD40"/>
    <property type="match status" value="2"/>
</dbReference>
<evidence type="ECO:0000256" key="5">
    <source>
        <dbReference type="ARBA" id="ARBA00023054"/>
    </source>
</evidence>
<proteinExistence type="inferred from homology"/>
<evidence type="ECO:0000259" key="11">
    <source>
        <dbReference type="SMART" id="SM01166"/>
    </source>
</evidence>
<evidence type="ECO:0000313" key="12">
    <source>
        <dbReference type="EMBL" id="PWN29003.1"/>
    </source>
</evidence>
<dbReference type="PROSITE" id="PS50082">
    <property type="entry name" value="WD_REPEATS_2"/>
    <property type="match status" value="1"/>
</dbReference>
<dbReference type="OrthoDB" id="1850764at2759"/>
<feature type="region of interest" description="Disordered" evidence="10">
    <location>
        <begin position="418"/>
        <end position="502"/>
    </location>
</feature>
<evidence type="ECO:0000313" key="13">
    <source>
        <dbReference type="Proteomes" id="UP000245884"/>
    </source>
</evidence>
<dbReference type="EMBL" id="KZ819664">
    <property type="protein sequence ID" value="PWN29003.1"/>
    <property type="molecule type" value="Genomic_DNA"/>
</dbReference>
<dbReference type="GO" id="GO:0030479">
    <property type="term" value="C:actin cortical patch"/>
    <property type="evidence" value="ECO:0007669"/>
    <property type="project" value="UniProtKB-ARBA"/>
</dbReference>
<dbReference type="SMART" id="SM00320">
    <property type="entry name" value="WD40"/>
    <property type="match status" value="5"/>
</dbReference>
<dbReference type="STRING" id="1569628.A0A316UYM2"/>
<accession>A0A316UYM2</accession>
<dbReference type="FunFam" id="2.130.10.10:FF:000197">
    <property type="entry name" value="Coronin"/>
    <property type="match status" value="1"/>
</dbReference>
<feature type="region of interest" description="Disordered" evidence="10">
    <location>
        <begin position="531"/>
        <end position="582"/>
    </location>
</feature>
<evidence type="ECO:0000256" key="6">
    <source>
        <dbReference type="ARBA" id="ARBA00023203"/>
    </source>
</evidence>
<feature type="repeat" description="WD" evidence="8">
    <location>
        <begin position="76"/>
        <end position="111"/>
    </location>
</feature>
<keyword evidence="13" id="KW-1185">Reference proteome</keyword>
<dbReference type="SUPFAM" id="SSF50978">
    <property type="entry name" value="WD40 repeat-like"/>
    <property type="match status" value="1"/>
</dbReference>
<dbReference type="InterPro" id="IPR015505">
    <property type="entry name" value="Coronin"/>
</dbReference>
<dbReference type="SMART" id="SM01167">
    <property type="entry name" value="DUF1900"/>
    <property type="match status" value="1"/>
</dbReference>
<evidence type="ECO:0000256" key="3">
    <source>
        <dbReference type="ARBA" id="ARBA00022574"/>
    </source>
</evidence>
<protein>
    <recommendedName>
        <fullName evidence="9">Coronin</fullName>
    </recommendedName>
</protein>
<evidence type="ECO:0000256" key="9">
    <source>
        <dbReference type="RuleBase" id="RU280818"/>
    </source>
</evidence>
<keyword evidence="4 9" id="KW-0677">Repeat</keyword>
<comment type="subunit">
    <text evidence="7">Binds to F-actin.</text>
</comment>
<dbReference type="RefSeq" id="XP_025363615.1">
    <property type="nucleotide sequence ID" value="XM_025504336.1"/>
</dbReference>
<dbReference type="InterPro" id="IPR001680">
    <property type="entry name" value="WD40_rpt"/>
</dbReference>
<dbReference type="PANTHER" id="PTHR10856">
    <property type="entry name" value="CORONIN"/>
    <property type="match status" value="1"/>
</dbReference>
<evidence type="ECO:0000256" key="7">
    <source>
        <dbReference type="ARBA" id="ARBA00062568"/>
    </source>
</evidence>
<name>A0A316UYM2_9BASI</name>
<dbReference type="GeneID" id="37026159"/>
<evidence type="ECO:0000256" key="8">
    <source>
        <dbReference type="PROSITE-ProRule" id="PRU00221"/>
    </source>
</evidence>
<dbReference type="GO" id="GO:0007015">
    <property type="term" value="P:actin filament organization"/>
    <property type="evidence" value="ECO:0007669"/>
    <property type="project" value="TreeGrafter"/>
</dbReference>
<dbReference type="Gene3D" id="2.130.10.10">
    <property type="entry name" value="YVTN repeat-like/Quinoprotein amine dehydrogenase"/>
    <property type="match status" value="1"/>
</dbReference>
<dbReference type="AlphaFoldDB" id="A0A316UYM2"/>
<keyword evidence="5" id="KW-0175">Coiled coil</keyword>
<dbReference type="SMART" id="SM01166">
    <property type="entry name" value="DUF1899"/>
    <property type="match status" value="1"/>
</dbReference>
<dbReference type="Pfam" id="PF16300">
    <property type="entry name" value="WD40_4"/>
    <property type="match status" value="1"/>
</dbReference>
<feature type="compositionally biased region" description="Polar residues" evidence="10">
    <location>
        <begin position="570"/>
        <end position="579"/>
    </location>
</feature>
<keyword evidence="3 8" id="KW-0853">WD repeat</keyword>
<feature type="domain" description="DUF1899" evidence="11">
    <location>
        <begin position="3"/>
        <end position="67"/>
    </location>
</feature>